<dbReference type="Proteomes" id="UP000003597">
    <property type="component" value="Unassembled WGS sequence"/>
</dbReference>
<reference evidence="3 4" key="1">
    <citation type="submission" date="2011-08" db="EMBL/GenBank/DDBJ databases">
        <authorList>
            <person name="Weinstock G."/>
            <person name="Sodergren E."/>
            <person name="Clifton S."/>
            <person name="Fulton L."/>
            <person name="Fulton B."/>
            <person name="Courtney L."/>
            <person name="Fronick C."/>
            <person name="Harrison M."/>
            <person name="Strong C."/>
            <person name="Farmer C."/>
            <person name="Delahaunty K."/>
            <person name="Markovic C."/>
            <person name="Hall O."/>
            <person name="Minx P."/>
            <person name="Tomlinson C."/>
            <person name="Mitreva M."/>
            <person name="Hou S."/>
            <person name="Chen J."/>
            <person name="Wollam A."/>
            <person name="Pepin K.H."/>
            <person name="Johnson M."/>
            <person name="Bhonagiri V."/>
            <person name="Zhang X."/>
            <person name="Suruliraj S."/>
            <person name="Warren W."/>
            <person name="Chinwalla A."/>
            <person name="Mardis E.R."/>
            <person name="Wilson R.K."/>
        </authorList>
    </citation>
    <scope>NUCLEOTIDE SEQUENCE [LARGE SCALE GENOMIC DNA]</scope>
    <source>
        <strain evidence="3 4">ATCC 33091</strain>
    </source>
</reference>
<accession>A0AB72ZAH0</accession>
<feature type="domain" description="Helix-turn-helix type 11" evidence="1">
    <location>
        <begin position="19"/>
        <end position="73"/>
    </location>
</feature>
<dbReference type="PROSITE" id="PS52050">
    <property type="entry name" value="WYL"/>
    <property type="match status" value="1"/>
</dbReference>
<evidence type="ECO:0000259" key="1">
    <source>
        <dbReference type="Pfam" id="PF08279"/>
    </source>
</evidence>
<name>A0AB72ZAH0_LISIO</name>
<dbReference type="InterPro" id="IPR013196">
    <property type="entry name" value="HTH_11"/>
</dbReference>
<comment type="caution">
    <text evidence="3">The sequence shown here is derived from an EMBL/GenBank/DDBJ whole genome shotgun (WGS) entry which is preliminary data.</text>
</comment>
<evidence type="ECO:0000313" key="4">
    <source>
        <dbReference type="Proteomes" id="UP000003597"/>
    </source>
</evidence>
<dbReference type="InterPro" id="IPR036388">
    <property type="entry name" value="WH-like_DNA-bd_sf"/>
</dbReference>
<keyword evidence="4" id="KW-1185">Reference proteome</keyword>
<organism evidence="3 4">
    <name type="scientific">Listeria innocua ATCC 33091</name>
    <dbReference type="NCBI Taxonomy" id="1002366"/>
    <lineage>
        <taxon>Bacteria</taxon>
        <taxon>Bacillati</taxon>
        <taxon>Bacillota</taxon>
        <taxon>Bacilli</taxon>
        <taxon>Bacillales</taxon>
        <taxon>Listeriaceae</taxon>
        <taxon>Listeria</taxon>
    </lineage>
</organism>
<dbReference type="Pfam" id="PF08279">
    <property type="entry name" value="HTH_11"/>
    <property type="match status" value="1"/>
</dbReference>
<dbReference type="PANTHER" id="PTHR34580:SF9">
    <property type="entry name" value="SLL5097 PROTEIN"/>
    <property type="match status" value="1"/>
</dbReference>
<dbReference type="EMBL" id="AGCN01000018">
    <property type="protein sequence ID" value="EHN61841.1"/>
    <property type="molecule type" value="Genomic_DNA"/>
</dbReference>
<evidence type="ECO:0000259" key="2">
    <source>
        <dbReference type="Pfam" id="PF13280"/>
    </source>
</evidence>
<proteinExistence type="predicted"/>
<dbReference type="Pfam" id="PF13280">
    <property type="entry name" value="WYL"/>
    <property type="match status" value="1"/>
</dbReference>
<sequence length="328" mass="38711">MTLFNIKKRKEMAMNKSERLNDMMLFLNDKNTFQLSEIMAKYGVSRSTAIRDIKSLEEIGMPIYSERGRNGHYQVLRNRLLSPIVFNIDEVFALYFSMLTLKAYETTPFHLSVEKLKTKFEHCLSAEKIEMLRKTEEVFSLGYIKHNNQCEFLDVILQFTMEEKVCQINYDKNGTEKTYIVQFYNISSAYGQWYVTSYNFETKRMQVFRCDRILGLKESDAFEAKKLVDFKRAAENFYKKEDATNFEVEIASDGVDLFFKENYPSMKLRQEQGKNFIRGYYNKGEERFIINYLLGYGDKIIAIQPDSLREMLLNELGSLQNHFLKLSL</sequence>
<dbReference type="AlphaFoldDB" id="A0AB72ZAH0"/>
<dbReference type="PANTHER" id="PTHR34580">
    <property type="match status" value="1"/>
</dbReference>
<dbReference type="Gene3D" id="1.10.10.10">
    <property type="entry name" value="Winged helix-like DNA-binding domain superfamily/Winged helix DNA-binding domain"/>
    <property type="match status" value="1"/>
</dbReference>
<evidence type="ECO:0000313" key="3">
    <source>
        <dbReference type="EMBL" id="EHN61841.1"/>
    </source>
</evidence>
<dbReference type="InterPro" id="IPR036390">
    <property type="entry name" value="WH_DNA-bd_sf"/>
</dbReference>
<dbReference type="SUPFAM" id="SSF46785">
    <property type="entry name" value="Winged helix' DNA-binding domain"/>
    <property type="match status" value="1"/>
</dbReference>
<gene>
    <name evidence="3" type="ORF">HMPREF0557_01000</name>
</gene>
<dbReference type="InterPro" id="IPR026881">
    <property type="entry name" value="WYL_dom"/>
</dbReference>
<feature type="domain" description="WYL" evidence="2">
    <location>
        <begin position="152"/>
        <end position="217"/>
    </location>
</feature>
<dbReference type="InterPro" id="IPR051534">
    <property type="entry name" value="CBASS_pafABC_assoc_protein"/>
</dbReference>
<protein>
    <submittedName>
        <fullName evidence="3">HTH domain protein</fullName>
    </submittedName>
</protein>